<dbReference type="Pfam" id="PF13045">
    <property type="entry name" value="DUF3905"/>
    <property type="match status" value="1"/>
</dbReference>
<reference evidence="2 3" key="1">
    <citation type="submission" date="2019-02" db="EMBL/GenBank/DDBJ databases">
        <title>Paenibacillus sp. nov., isolated from surface-sterilized tissue of Thalictrum simplex L.</title>
        <authorList>
            <person name="Tuo L."/>
        </authorList>
    </citation>
    <scope>NUCLEOTIDE SEQUENCE [LARGE SCALE GENOMIC DNA]</scope>
    <source>
        <strain evidence="2 3">N2SHLJ1</strain>
    </source>
</reference>
<dbReference type="AlphaFoldDB" id="A0A4Q9DGB4"/>
<organism evidence="2 3">
    <name type="scientific">Paenibacillus thalictri</name>
    <dbReference type="NCBI Taxonomy" id="2527873"/>
    <lineage>
        <taxon>Bacteria</taxon>
        <taxon>Bacillati</taxon>
        <taxon>Bacillota</taxon>
        <taxon>Bacilli</taxon>
        <taxon>Bacillales</taxon>
        <taxon>Paenibacillaceae</taxon>
        <taxon>Paenibacillus</taxon>
    </lineage>
</organism>
<dbReference type="OrthoDB" id="2695269at2"/>
<comment type="caution">
    <text evidence="2">The sequence shown here is derived from an EMBL/GenBank/DDBJ whole genome shotgun (WGS) entry which is preliminary data.</text>
</comment>
<protein>
    <submittedName>
        <fullName evidence="2">DUF3905 domain-containing protein</fullName>
    </submittedName>
</protein>
<evidence type="ECO:0000313" key="3">
    <source>
        <dbReference type="Proteomes" id="UP000293142"/>
    </source>
</evidence>
<accession>A0A4Q9DGB4</accession>
<feature type="region of interest" description="Disordered" evidence="1">
    <location>
        <begin position="101"/>
        <end position="122"/>
    </location>
</feature>
<gene>
    <name evidence="2" type="ORF">EYB31_30870</name>
</gene>
<keyword evidence="3" id="KW-1185">Reference proteome</keyword>
<name>A0A4Q9DGB4_9BACL</name>
<dbReference type="Proteomes" id="UP000293142">
    <property type="component" value="Unassembled WGS sequence"/>
</dbReference>
<sequence length="122" mass="14039">MELQDDASELDPFEINFLPQFQKGRGPRNPFVNQYGVVIGDHDYESEDSPLENWTEDTDPSIMAGDDWVHPFKDIGFHSAENRDYFEKGIPPQSGIFEHADKNVAYKYEQPKDKDNGERSAE</sequence>
<evidence type="ECO:0000256" key="1">
    <source>
        <dbReference type="SAM" id="MobiDB-lite"/>
    </source>
</evidence>
<proteinExistence type="predicted"/>
<dbReference type="EMBL" id="SIRE01000027">
    <property type="protein sequence ID" value="TBL71250.1"/>
    <property type="molecule type" value="Genomic_DNA"/>
</dbReference>
<evidence type="ECO:0000313" key="2">
    <source>
        <dbReference type="EMBL" id="TBL71250.1"/>
    </source>
</evidence>
<dbReference type="InterPro" id="IPR024999">
    <property type="entry name" value="DUF3905"/>
</dbReference>